<dbReference type="Proteomes" id="UP000019376">
    <property type="component" value="Unassembled WGS sequence"/>
</dbReference>
<dbReference type="EMBL" id="KB644413">
    <property type="protein sequence ID" value="EPS31105.1"/>
    <property type="molecule type" value="Genomic_DNA"/>
</dbReference>
<dbReference type="SUPFAM" id="SSF53067">
    <property type="entry name" value="Actin-like ATPase domain"/>
    <property type="match status" value="2"/>
</dbReference>
<keyword evidence="2" id="KW-1185">Reference proteome</keyword>
<proteinExistence type="predicted"/>
<dbReference type="CDD" id="cd10170">
    <property type="entry name" value="ASKHA_NBD_HSP70"/>
    <property type="match status" value="1"/>
</dbReference>
<reference evidence="1 2" key="1">
    <citation type="journal article" date="2013" name="PLoS ONE">
        <title>Genomic and secretomic analyses reveal unique features of the lignocellulolytic enzyme system of Penicillium decumbens.</title>
        <authorList>
            <person name="Liu G."/>
            <person name="Zhang L."/>
            <person name="Wei X."/>
            <person name="Zou G."/>
            <person name="Qin Y."/>
            <person name="Ma L."/>
            <person name="Li J."/>
            <person name="Zheng H."/>
            <person name="Wang S."/>
            <person name="Wang C."/>
            <person name="Xun L."/>
            <person name="Zhao G.-P."/>
            <person name="Zhou Z."/>
            <person name="Qu Y."/>
        </authorList>
    </citation>
    <scope>NUCLEOTIDE SEQUENCE [LARGE SCALE GENOMIC DNA]</scope>
    <source>
        <strain evidence="2">114-2 / CGMCC 5302</strain>
    </source>
</reference>
<dbReference type="STRING" id="933388.S7ZKD9"/>
<dbReference type="Gene3D" id="3.30.420.40">
    <property type="match status" value="1"/>
</dbReference>
<evidence type="ECO:0000313" key="2">
    <source>
        <dbReference type="Proteomes" id="UP000019376"/>
    </source>
</evidence>
<dbReference type="PANTHER" id="PTHR14187:SF82">
    <property type="entry name" value="FAMILY CHAPERONE, PUTATIVE (AFU_ORTHOLOGUE AFUA_7G08575)-RELATED"/>
    <property type="match status" value="1"/>
</dbReference>
<dbReference type="PANTHER" id="PTHR14187">
    <property type="entry name" value="ALPHA KINASE/ELONGATION FACTOR 2 KINASE"/>
    <property type="match status" value="1"/>
</dbReference>
<evidence type="ECO:0000313" key="1">
    <source>
        <dbReference type="EMBL" id="EPS31105.1"/>
    </source>
</evidence>
<evidence type="ECO:0008006" key="3">
    <source>
        <dbReference type="Google" id="ProtNLM"/>
    </source>
</evidence>
<dbReference type="PhylomeDB" id="S7ZKD9"/>
<accession>S7ZKD9</accession>
<organism evidence="1 2">
    <name type="scientific">Penicillium oxalicum (strain 114-2 / CGMCC 5302)</name>
    <name type="common">Penicillium decumbens</name>
    <dbReference type="NCBI Taxonomy" id="933388"/>
    <lineage>
        <taxon>Eukaryota</taxon>
        <taxon>Fungi</taxon>
        <taxon>Dikarya</taxon>
        <taxon>Ascomycota</taxon>
        <taxon>Pezizomycotina</taxon>
        <taxon>Eurotiomycetes</taxon>
        <taxon>Eurotiomycetidae</taxon>
        <taxon>Eurotiales</taxon>
        <taxon>Aspergillaceae</taxon>
        <taxon>Penicillium</taxon>
    </lineage>
</organism>
<gene>
    <name evidence="1" type="ORF">PDE_06060</name>
</gene>
<dbReference type="AlphaFoldDB" id="S7ZKD9"/>
<dbReference type="HOGENOM" id="CLU_009958_6_1_1"/>
<name>S7ZKD9_PENO1</name>
<protein>
    <recommendedName>
        <fullName evidence="3">Actin-like ATPase domain-containing protein</fullName>
    </recommendedName>
</protein>
<dbReference type="eggNOG" id="KOG0101">
    <property type="taxonomic scope" value="Eukaryota"/>
</dbReference>
<dbReference type="InterPro" id="IPR043129">
    <property type="entry name" value="ATPase_NBD"/>
</dbReference>
<dbReference type="OrthoDB" id="2963168at2759"/>
<sequence>MTVGKLPRMVIGLDFGTTFSGVAWALDDGCPTSQKVPSVFYYDGWKMRWGYQVNDCQAAIHGVKLLLDDNLKYSYGPSCRSKKLLQSIGKDVTEAAGDYVREIVSHAKNVLHHRFGKALESMDLQFFMTVPAIWSDKAKDATMQIACQAGIAQKNLYMISEPEAAAEGDWVIDLITYCITQAEPLRLAEVTEGSGDVCGSVILDDNFEGFLKQKIGNKTYARLSDDAKWAALSRWRDYIKPHYQGPNAPEDDFVDVGYYTVPVPGAPDNRSIGLQREMLSLESKEIEGIFEPVVMRVEELLTQQQLKAVILVGGLGASDHLRERLKRAFTGVQILQPHNAWSAVVRLTMSISGAVLRGVEGCQIDTRKARCHYGIRVSHLYDTGSHEEKHRYWCPLEEKWKVDNCMSWFIRKGESIAESTSIRLDFYRNIRAKPKFQSFVFEEELQFCVADLAPDAYDSSQFVFSAVMTSHYIETLTCMFAAVSKLCCFEADLSKIPKELFEKH</sequence>
<dbReference type="PRINTS" id="PR00301">
    <property type="entry name" value="HEATSHOCK70"/>
</dbReference>